<dbReference type="PANTHER" id="PTHR37610:SF101">
    <property type="entry name" value="(RAPE) HYPOTHETICAL PROTEIN"/>
    <property type="match status" value="1"/>
</dbReference>
<dbReference type="AlphaFoldDB" id="A0AAW1K4Q7"/>
<feature type="region of interest" description="Disordered" evidence="1">
    <location>
        <begin position="329"/>
        <end position="366"/>
    </location>
</feature>
<dbReference type="Pfam" id="PF14244">
    <property type="entry name" value="Retrotran_gag_3"/>
    <property type="match status" value="1"/>
</dbReference>
<dbReference type="PANTHER" id="PTHR37610">
    <property type="entry name" value="CCHC-TYPE DOMAIN-CONTAINING PROTEIN"/>
    <property type="match status" value="1"/>
</dbReference>
<dbReference type="EMBL" id="JBDFQZ010000006">
    <property type="protein sequence ID" value="KAK9713121.1"/>
    <property type="molecule type" value="Genomic_DNA"/>
</dbReference>
<feature type="domain" description="Retrovirus-related Pol polyprotein from transposon TNT 1-94-like beta-barrel" evidence="3">
    <location>
        <begin position="400"/>
        <end position="473"/>
    </location>
</feature>
<keyword evidence="5" id="KW-1185">Reference proteome</keyword>
<reference evidence="4" key="1">
    <citation type="submission" date="2024-03" db="EMBL/GenBank/DDBJ databases">
        <title>WGS assembly of Saponaria officinalis var. Norfolk2.</title>
        <authorList>
            <person name="Jenkins J."/>
            <person name="Shu S."/>
            <person name="Grimwood J."/>
            <person name="Barry K."/>
            <person name="Goodstein D."/>
            <person name="Schmutz J."/>
            <person name="Leebens-Mack J."/>
            <person name="Osbourn A."/>
        </authorList>
    </citation>
    <scope>NUCLEOTIDE SEQUENCE [LARGE SCALE GENOMIC DNA]</scope>
    <source>
        <strain evidence="4">JIC</strain>
    </source>
</reference>
<name>A0AAW1K4Q7_SAPOF</name>
<feature type="domain" description="Retrotransposon Copia-like N-terminal" evidence="2">
    <location>
        <begin position="48"/>
        <end position="93"/>
    </location>
</feature>
<comment type="caution">
    <text evidence="4">The sequence shown here is derived from an EMBL/GenBank/DDBJ whole genome shotgun (WGS) entry which is preliminary data.</text>
</comment>
<gene>
    <name evidence="4" type="ORF">RND81_06G004300</name>
</gene>
<protein>
    <recommendedName>
        <fullName evidence="6">Retrotransposon Copia-like N-terminal domain-containing protein</fullName>
    </recommendedName>
</protein>
<accession>A0AAW1K4Q7</accession>
<evidence type="ECO:0000313" key="4">
    <source>
        <dbReference type="EMBL" id="KAK9713121.1"/>
    </source>
</evidence>
<feature type="compositionally biased region" description="Basic and acidic residues" evidence="1">
    <location>
        <begin position="1"/>
        <end position="27"/>
    </location>
</feature>
<feature type="compositionally biased region" description="Gly residues" evidence="1">
    <location>
        <begin position="335"/>
        <end position="348"/>
    </location>
</feature>
<evidence type="ECO:0008006" key="6">
    <source>
        <dbReference type="Google" id="ProtNLM"/>
    </source>
</evidence>
<organism evidence="4 5">
    <name type="scientific">Saponaria officinalis</name>
    <name type="common">Common soapwort</name>
    <name type="synonym">Lychnis saponaria</name>
    <dbReference type="NCBI Taxonomy" id="3572"/>
    <lineage>
        <taxon>Eukaryota</taxon>
        <taxon>Viridiplantae</taxon>
        <taxon>Streptophyta</taxon>
        <taxon>Embryophyta</taxon>
        <taxon>Tracheophyta</taxon>
        <taxon>Spermatophyta</taxon>
        <taxon>Magnoliopsida</taxon>
        <taxon>eudicotyledons</taxon>
        <taxon>Gunneridae</taxon>
        <taxon>Pentapetalae</taxon>
        <taxon>Caryophyllales</taxon>
        <taxon>Caryophyllaceae</taxon>
        <taxon>Caryophylleae</taxon>
        <taxon>Saponaria</taxon>
    </lineage>
</organism>
<evidence type="ECO:0000259" key="2">
    <source>
        <dbReference type="Pfam" id="PF14244"/>
    </source>
</evidence>
<dbReference type="Proteomes" id="UP001443914">
    <property type="component" value="Unassembled WGS sequence"/>
</dbReference>
<sequence>MSDKEGDDAEIHSQNDSESSHSSHVDSDSESDDMTKNAKPSPYFLSTSDKSGDKLIVVELKGENYDEWSIKMKGALRSKKKTGFIDDTIKKPADDSEDLEDWYMVNAMIVNWIFNTTEPRLGSSITYVEDAKELWNDIEQRFSVGNGPKLHRIKGSITSCKQDDNETIAEYYGRLKRLWDDLDKYDKNPICNCGGCKCGISRQLKAKRDQGKLHDFLLGLSSDYSTVFSNLSLQEPLPSVNKAYSTLIQEEGVRGKAKGRVAGARDSENRAEPVGFAAQYNSVPTTVTRSEEGKEKEGEVARPHCDSCNKYGHTRARCFDLIGYPKGWRDRTRGGGRGGRGSSRGSGRGASNSARGNDGTESQEEYVTVPKEKWEAFVNHSKGSSSTTRMNGKTECEIFWLLDSGATHHMTGCYGLLENLQEIEPCMITLPNGKHAKATMKGTAKLYNDFVLTNVLFVPDFHCNLVSAFQLMSELDCTVNFTNKNCVLQDRISMKTIGKGEQRGRLYLLQGATKPCVMAG</sequence>
<feature type="region of interest" description="Disordered" evidence="1">
    <location>
        <begin position="1"/>
        <end position="49"/>
    </location>
</feature>
<evidence type="ECO:0000313" key="5">
    <source>
        <dbReference type="Proteomes" id="UP001443914"/>
    </source>
</evidence>
<evidence type="ECO:0000259" key="3">
    <source>
        <dbReference type="Pfam" id="PF22936"/>
    </source>
</evidence>
<dbReference type="InterPro" id="IPR054722">
    <property type="entry name" value="PolX-like_BBD"/>
</dbReference>
<dbReference type="Pfam" id="PF22936">
    <property type="entry name" value="Pol_BBD"/>
    <property type="match status" value="1"/>
</dbReference>
<evidence type="ECO:0000256" key="1">
    <source>
        <dbReference type="SAM" id="MobiDB-lite"/>
    </source>
</evidence>
<dbReference type="InterPro" id="IPR029472">
    <property type="entry name" value="Copia-like_N"/>
</dbReference>
<proteinExistence type="predicted"/>